<name>A0A075GIA4_9ARCH</name>
<proteinExistence type="predicted"/>
<reference evidence="1" key="1">
    <citation type="journal article" date="2014" name="Genome Biol. Evol.">
        <title>Pangenome evidence for extensive interdomain horizontal transfer affecting lineage core and shell genes in uncultured planktonic thaumarchaeota and euryarchaeota.</title>
        <authorList>
            <person name="Deschamps P."/>
            <person name="Zivanovic Y."/>
            <person name="Moreira D."/>
            <person name="Rodriguez-Valera F."/>
            <person name="Lopez-Garcia P."/>
        </authorList>
    </citation>
    <scope>NUCLEOTIDE SEQUENCE</scope>
</reference>
<dbReference type="AlphaFoldDB" id="A0A075GIA4"/>
<sequence length="101" mass="11679">MISFIRNEVKRKGMRKIPRPFKMPWGGGIVVEEVSIVSKYHEPTIQLLQFDSGDKVIRFCSYNNGRFSRSPLMINEKDLRRLGKAAVKAKKIRKLVSKLSE</sequence>
<evidence type="ECO:0000313" key="1">
    <source>
        <dbReference type="EMBL" id="AIF01677.1"/>
    </source>
</evidence>
<organism evidence="1">
    <name type="scientific">uncultured marine thaumarchaeote KM3_14_C04</name>
    <dbReference type="NCBI Taxonomy" id="1456014"/>
    <lineage>
        <taxon>Archaea</taxon>
        <taxon>Nitrososphaerota</taxon>
        <taxon>environmental samples</taxon>
    </lineage>
</organism>
<protein>
    <submittedName>
        <fullName evidence="1">Uncharacterized protein</fullName>
    </submittedName>
</protein>
<dbReference type="EMBL" id="KF900627">
    <property type="protein sequence ID" value="AIF01677.1"/>
    <property type="molecule type" value="Genomic_DNA"/>
</dbReference>
<accession>A0A075GIA4</accession>